<dbReference type="EMBL" id="JALJOT010000013">
    <property type="protein sequence ID" value="KAK9904350.1"/>
    <property type="molecule type" value="Genomic_DNA"/>
</dbReference>
<evidence type="ECO:0000313" key="1">
    <source>
        <dbReference type="EMBL" id="KAK9904350.1"/>
    </source>
</evidence>
<reference evidence="1 2" key="1">
    <citation type="journal article" date="2024" name="Nat. Commun.">
        <title>Phylogenomics reveals the evolutionary origins of lichenization in chlorophyte algae.</title>
        <authorList>
            <person name="Puginier C."/>
            <person name="Libourel C."/>
            <person name="Otte J."/>
            <person name="Skaloud P."/>
            <person name="Haon M."/>
            <person name="Grisel S."/>
            <person name="Petersen M."/>
            <person name="Berrin J.G."/>
            <person name="Delaux P.M."/>
            <person name="Dal Grande F."/>
            <person name="Keller J."/>
        </authorList>
    </citation>
    <scope>NUCLEOTIDE SEQUENCE [LARGE SCALE GENOMIC DNA]</scope>
    <source>
        <strain evidence="1 2">SAG 216-7</strain>
    </source>
</reference>
<dbReference type="Proteomes" id="UP001491310">
    <property type="component" value="Unassembled WGS sequence"/>
</dbReference>
<keyword evidence="2" id="KW-1185">Reference proteome</keyword>
<accession>A0ABR2YFZ0</accession>
<organism evidence="1 2">
    <name type="scientific">Coccomyxa subellipsoidea</name>
    <dbReference type="NCBI Taxonomy" id="248742"/>
    <lineage>
        <taxon>Eukaryota</taxon>
        <taxon>Viridiplantae</taxon>
        <taxon>Chlorophyta</taxon>
        <taxon>core chlorophytes</taxon>
        <taxon>Trebouxiophyceae</taxon>
        <taxon>Trebouxiophyceae incertae sedis</taxon>
        <taxon>Coccomyxaceae</taxon>
        <taxon>Coccomyxa</taxon>
    </lineage>
</organism>
<evidence type="ECO:0000313" key="2">
    <source>
        <dbReference type="Proteomes" id="UP001491310"/>
    </source>
</evidence>
<protein>
    <submittedName>
        <fullName evidence="1">Uncharacterized protein</fullName>
    </submittedName>
</protein>
<comment type="caution">
    <text evidence="1">The sequence shown here is derived from an EMBL/GenBank/DDBJ whole genome shotgun (WGS) entry which is preliminary data.</text>
</comment>
<sequence length="136" mass="14369">MGTFATDLGMHALHLLLSGSDDLLLNEGGIHGTGGANKRGSAGELCGVSGGEHEGTDGEDCGARSSRVYCMEVAAADFRETDMRQHTLGSTCAPGGMRSVHDTLYNDYCTRRFPATQSVYFSEERCSLLPGVECAS</sequence>
<gene>
    <name evidence="1" type="ORF">WJX75_010039</name>
</gene>
<proteinExistence type="predicted"/>
<name>A0ABR2YFZ0_9CHLO</name>